<accession>A0A484BCK9</accession>
<keyword evidence="1" id="KW-1133">Transmembrane helix</keyword>
<keyword evidence="1" id="KW-0812">Transmembrane</keyword>
<evidence type="ECO:0000313" key="2">
    <source>
        <dbReference type="EMBL" id="TDG45511.1"/>
    </source>
</evidence>
<dbReference type="AlphaFoldDB" id="A0A484BCK9"/>
<comment type="caution">
    <text evidence="2">The sequence shown here is derived from an EMBL/GenBank/DDBJ whole genome shotgun (WGS) entry which is preliminary data.</text>
</comment>
<proteinExistence type="predicted"/>
<dbReference type="EMBL" id="LSRL02000077">
    <property type="protein sequence ID" value="TDG45511.1"/>
    <property type="molecule type" value="Genomic_DNA"/>
</dbReference>
<feature type="transmembrane region" description="Helical" evidence="1">
    <location>
        <begin position="59"/>
        <end position="84"/>
    </location>
</feature>
<name>A0A484BCK9_DRONA</name>
<gene>
    <name evidence="2" type="ORF">AWZ03_008134</name>
</gene>
<organism evidence="2 3">
    <name type="scientific">Drosophila navojoa</name>
    <name type="common">Fruit fly</name>
    <dbReference type="NCBI Taxonomy" id="7232"/>
    <lineage>
        <taxon>Eukaryota</taxon>
        <taxon>Metazoa</taxon>
        <taxon>Ecdysozoa</taxon>
        <taxon>Arthropoda</taxon>
        <taxon>Hexapoda</taxon>
        <taxon>Insecta</taxon>
        <taxon>Pterygota</taxon>
        <taxon>Neoptera</taxon>
        <taxon>Endopterygota</taxon>
        <taxon>Diptera</taxon>
        <taxon>Brachycera</taxon>
        <taxon>Muscomorpha</taxon>
        <taxon>Ephydroidea</taxon>
        <taxon>Drosophilidae</taxon>
        <taxon>Drosophila</taxon>
    </lineage>
</organism>
<keyword evidence="3" id="KW-1185">Reference proteome</keyword>
<protein>
    <recommendedName>
        <fullName evidence="4">Transmembrane protein</fullName>
    </recommendedName>
</protein>
<sequence length="100" mass="11190">MLDPISDTPLVLAYAFMSLLVLIVSFIIFNVVHKLYRSMGVVDNGGVSSSSLKTTMLEWLLLLLLRLLLTLWLLLLQLLLLLLLSSFAQSVGSLSMEFDF</sequence>
<evidence type="ECO:0008006" key="4">
    <source>
        <dbReference type="Google" id="ProtNLM"/>
    </source>
</evidence>
<dbReference type="Proteomes" id="UP000295192">
    <property type="component" value="Unassembled WGS sequence"/>
</dbReference>
<keyword evidence="1" id="KW-0472">Membrane</keyword>
<reference evidence="2 3" key="1">
    <citation type="journal article" date="2019" name="J. Hered.">
        <title>An Improved Genome Assembly for Drosophila navojoa, the Basal Species in the mojavensis Cluster.</title>
        <authorList>
            <person name="Vanderlinde T."/>
            <person name="Dupim E.G."/>
            <person name="Nazario-Yepiz N.O."/>
            <person name="Carvalho A.B."/>
        </authorList>
    </citation>
    <scope>NUCLEOTIDE SEQUENCE [LARGE SCALE GENOMIC DNA]</scope>
    <source>
        <strain evidence="2">Navoj_Jal97</strain>
        <tissue evidence="2">Whole organism</tissue>
    </source>
</reference>
<evidence type="ECO:0000256" key="1">
    <source>
        <dbReference type="SAM" id="Phobius"/>
    </source>
</evidence>
<evidence type="ECO:0000313" key="3">
    <source>
        <dbReference type="Proteomes" id="UP000295192"/>
    </source>
</evidence>
<feature type="transmembrane region" description="Helical" evidence="1">
    <location>
        <begin position="12"/>
        <end position="32"/>
    </location>
</feature>